<evidence type="ECO:0000256" key="6">
    <source>
        <dbReference type="SAM" id="Phobius"/>
    </source>
</evidence>
<evidence type="ECO:0000256" key="4">
    <source>
        <dbReference type="ARBA" id="ARBA00022989"/>
    </source>
</evidence>
<protein>
    <submittedName>
        <fullName evidence="8">DUF202 domain-containing protein</fullName>
    </submittedName>
</protein>
<feature type="transmembrane region" description="Helical" evidence="6">
    <location>
        <begin position="97"/>
        <end position="118"/>
    </location>
</feature>
<evidence type="ECO:0000259" key="7">
    <source>
        <dbReference type="Pfam" id="PF02656"/>
    </source>
</evidence>
<keyword evidence="3 6" id="KW-0812">Transmembrane</keyword>
<comment type="subcellular location">
    <subcellularLocation>
        <location evidence="1">Cell membrane</location>
        <topology evidence="1">Multi-pass membrane protein</topology>
    </subcellularLocation>
</comment>
<feature type="domain" description="DUF202" evidence="7">
    <location>
        <begin position="18"/>
        <end position="84"/>
    </location>
</feature>
<proteinExistence type="predicted"/>
<reference evidence="8 9" key="1">
    <citation type="submission" date="2019-04" db="EMBL/GenBank/DDBJ databases">
        <authorList>
            <person name="Li M."/>
            <person name="Gao C."/>
        </authorList>
    </citation>
    <scope>NUCLEOTIDE SEQUENCE [LARGE SCALE GENOMIC DNA]</scope>
    <source>
        <strain evidence="8 9">BGMRC 2031</strain>
    </source>
</reference>
<evidence type="ECO:0000256" key="5">
    <source>
        <dbReference type="ARBA" id="ARBA00023136"/>
    </source>
</evidence>
<gene>
    <name evidence="8" type="ORF">FCN80_02215</name>
</gene>
<evidence type="ECO:0000313" key="8">
    <source>
        <dbReference type="EMBL" id="TKI08935.1"/>
    </source>
</evidence>
<name>A0ABY2SSS7_9HYPH</name>
<dbReference type="PANTHER" id="PTHR34187:SF2">
    <property type="entry name" value="DUF202 DOMAIN-CONTAINING PROTEIN"/>
    <property type="match status" value="1"/>
</dbReference>
<evidence type="ECO:0000256" key="3">
    <source>
        <dbReference type="ARBA" id="ARBA00022692"/>
    </source>
</evidence>
<feature type="transmembrane region" description="Helical" evidence="6">
    <location>
        <begin position="27"/>
        <end position="44"/>
    </location>
</feature>
<comment type="caution">
    <text evidence="8">The sequence shown here is derived from an EMBL/GenBank/DDBJ whole genome shotgun (WGS) entry which is preliminary data.</text>
</comment>
<dbReference type="PANTHER" id="PTHR34187">
    <property type="entry name" value="FGR18P"/>
    <property type="match status" value="1"/>
</dbReference>
<keyword evidence="2" id="KW-1003">Cell membrane</keyword>
<evidence type="ECO:0000256" key="2">
    <source>
        <dbReference type="ARBA" id="ARBA00022475"/>
    </source>
</evidence>
<dbReference type="EMBL" id="SZPQ01000001">
    <property type="protein sequence ID" value="TKI08935.1"/>
    <property type="molecule type" value="Genomic_DNA"/>
</dbReference>
<evidence type="ECO:0000313" key="9">
    <source>
        <dbReference type="Proteomes" id="UP000305202"/>
    </source>
</evidence>
<keyword evidence="5 6" id="KW-0472">Membrane</keyword>
<keyword evidence="4 6" id="KW-1133">Transmembrane helix</keyword>
<organism evidence="8 9">
    <name type="scientific">Martelella alba</name>
    <dbReference type="NCBI Taxonomy" id="2590451"/>
    <lineage>
        <taxon>Bacteria</taxon>
        <taxon>Pseudomonadati</taxon>
        <taxon>Pseudomonadota</taxon>
        <taxon>Alphaproteobacteria</taxon>
        <taxon>Hyphomicrobiales</taxon>
        <taxon>Aurantimonadaceae</taxon>
        <taxon>Martelella</taxon>
    </lineage>
</organism>
<dbReference type="InterPro" id="IPR052053">
    <property type="entry name" value="IM_YidH-like"/>
</dbReference>
<feature type="transmembrane region" description="Helical" evidence="6">
    <location>
        <begin position="56"/>
        <end position="76"/>
    </location>
</feature>
<keyword evidence="9" id="KW-1185">Reference proteome</keyword>
<dbReference type="InterPro" id="IPR003807">
    <property type="entry name" value="DUF202"/>
</dbReference>
<sequence length="119" mass="13455">MFFKDKAWQREGKNPDYRFSLANERTFLAWVRTALAFLAGSLAIDQWATAFATPLIRSLLAILLAICGAVLALVALRRWEENEKAMRKDEALPYTRLLQTISLMVVLIALALVIFIVAE</sequence>
<dbReference type="Pfam" id="PF02656">
    <property type="entry name" value="DUF202"/>
    <property type="match status" value="1"/>
</dbReference>
<evidence type="ECO:0000256" key="1">
    <source>
        <dbReference type="ARBA" id="ARBA00004651"/>
    </source>
</evidence>
<dbReference type="Proteomes" id="UP000305202">
    <property type="component" value="Unassembled WGS sequence"/>
</dbReference>
<accession>A0ABY2SSS7</accession>